<accession>A0A0L9TJP7</accession>
<evidence type="ECO:0000313" key="1">
    <source>
        <dbReference type="EMBL" id="KOM30647.1"/>
    </source>
</evidence>
<dbReference type="Gramene" id="KOM30647">
    <property type="protein sequence ID" value="KOM30647"/>
    <property type="gene ID" value="LR48_Vigan01g020100"/>
</dbReference>
<proteinExistence type="predicted"/>
<dbReference type="Proteomes" id="UP000053144">
    <property type="component" value="Chromosome 1"/>
</dbReference>
<gene>
    <name evidence="1" type="ORF">LR48_Vigan01g020100</name>
</gene>
<evidence type="ECO:0000313" key="2">
    <source>
        <dbReference type="Proteomes" id="UP000053144"/>
    </source>
</evidence>
<dbReference type="AlphaFoldDB" id="A0A0L9TJP7"/>
<sequence length="70" mass="8131">MAKMRIYAIFFKVVTFSQLGVSFFFNVEEESSIPQKLAMYWKDDGHICFFTCGSSEPMMTVMSHFLQVQS</sequence>
<name>A0A0L9TJP7_PHAAN</name>
<dbReference type="EMBL" id="CM003371">
    <property type="protein sequence ID" value="KOM30647.1"/>
    <property type="molecule type" value="Genomic_DNA"/>
</dbReference>
<organism evidence="1 2">
    <name type="scientific">Phaseolus angularis</name>
    <name type="common">Azuki bean</name>
    <name type="synonym">Vigna angularis</name>
    <dbReference type="NCBI Taxonomy" id="3914"/>
    <lineage>
        <taxon>Eukaryota</taxon>
        <taxon>Viridiplantae</taxon>
        <taxon>Streptophyta</taxon>
        <taxon>Embryophyta</taxon>
        <taxon>Tracheophyta</taxon>
        <taxon>Spermatophyta</taxon>
        <taxon>Magnoliopsida</taxon>
        <taxon>eudicotyledons</taxon>
        <taxon>Gunneridae</taxon>
        <taxon>Pentapetalae</taxon>
        <taxon>rosids</taxon>
        <taxon>fabids</taxon>
        <taxon>Fabales</taxon>
        <taxon>Fabaceae</taxon>
        <taxon>Papilionoideae</taxon>
        <taxon>50 kb inversion clade</taxon>
        <taxon>NPAAA clade</taxon>
        <taxon>indigoferoid/millettioid clade</taxon>
        <taxon>Phaseoleae</taxon>
        <taxon>Vigna</taxon>
    </lineage>
</organism>
<protein>
    <submittedName>
        <fullName evidence="1">Uncharacterized protein</fullName>
    </submittedName>
</protein>
<reference evidence="2" key="1">
    <citation type="journal article" date="2015" name="Proc. Natl. Acad. Sci. U.S.A.">
        <title>Genome sequencing of adzuki bean (Vigna angularis) provides insight into high starch and low fat accumulation and domestication.</title>
        <authorList>
            <person name="Yang K."/>
            <person name="Tian Z."/>
            <person name="Chen C."/>
            <person name="Luo L."/>
            <person name="Zhao B."/>
            <person name="Wang Z."/>
            <person name="Yu L."/>
            <person name="Li Y."/>
            <person name="Sun Y."/>
            <person name="Li W."/>
            <person name="Chen Y."/>
            <person name="Li Y."/>
            <person name="Zhang Y."/>
            <person name="Ai D."/>
            <person name="Zhao J."/>
            <person name="Shang C."/>
            <person name="Ma Y."/>
            <person name="Wu B."/>
            <person name="Wang M."/>
            <person name="Gao L."/>
            <person name="Sun D."/>
            <person name="Zhang P."/>
            <person name="Guo F."/>
            <person name="Wang W."/>
            <person name="Li Y."/>
            <person name="Wang J."/>
            <person name="Varshney R.K."/>
            <person name="Wang J."/>
            <person name="Ling H.Q."/>
            <person name="Wan P."/>
        </authorList>
    </citation>
    <scope>NUCLEOTIDE SEQUENCE</scope>
    <source>
        <strain evidence="2">cv. Jingnong 6</strain>
    </source>
</reference>